<evidence type="ECO:0008006" key="3">
    <source>
        <dbReference type="Google" id="ProtNLM"/>
    </source>
</evidence>
<dbReference type="GO" id="GO:0006457">
    <property type="term" value="P:protein folding"/>
    <property type="evidence" value="ECO:0007669"/>
    <property type="project" value="InterPro"/>
</dbReference>
<dbReference type="Proteomes" id="UP000515856">
    <property type="component" value="Chromosome"/>
</dbReference>
<dbReference type="Gene3D" id="2.30.22.10">
    <property type="entry name" value="Head domain of nucleotide exchange factor GrpE"/>
    <property type="match status" value="1"/>
</dbReference>
<dbReference type="RefSeq" id="WP_147322638.1">
    <property type="nucleotide sequence ID" value="NZ_CP060636.1"/>
</dbReference>
<sequence>MNKMKNEYIEESKEKIVEQKKSEQEQVVLELDNNENNEENCNLELRINETDNKLEINKEKLSTNCDNENKNDNGQGKNKIEYIDEYTNMIKSLISFQNKVYCINKEKEYINSSLDLIKNLANCEKIDENIFKICIKSVVQDIIKIDNSYKELQLQGLLELLDSIDLITKNIEEGILEIDQICDRLNGHKILLKQKIENFSIVEENPKIGDSFNPEIMEVDIGVNYDFENKIYKVIEVISPCFRYKDILLRKSFVKIKESNHGYKHSK</sequence>
<evidence type="ECO:0000313" key="1">
    <source>
        <dbReference type="EMBL" id="QNM11396.1"/>
    </source>
</evidence>
<proteinExistence type="predicted"/>
<name>A0A7G9GKR4_9FIRM</name>
<keyword evidence="2" id="KW-1185">Reference proteome</keyword>
<protein>
    <recommendedName>
        <fullName evidence="3">Nucleotide exchange factor GrpE</fullName>
    </recommendedName>
</protein>
<dbReference type="EMBL" id="CP060636">
    <property type="protein sequence ID" value="QNM11396.1"/>
    <property type="molecule type" value="Genomic_DNA"/>
</dbReference>
<organism evidence="1 2">
    <name type="scientific">[Eubacterium] hominis</name>
    <dbReference type="NCBI Taxonomy" id="2764325"/>
    <lineage>
        <taxon>Bacteria</taxon>
        <taxon>Bacillati</taxon>
        <taxon>Bacillota</taxon>
        <taxon>Erysipelotrichia</taxon>
        <taxon>Erysipelotrichales</taxon>
        <taxon>Erysipelotrichaceae</taxon>
        <taxon>Amedibacillus</taxon>
    </lineage>
</organism>
<evidence type="ECO:0000313" key="2">
    <source>
        <dbReference type="Proteomes" id="UP000515856"/>
    </source>
</evidence>
<dbReference type="KEGG" id="ehn:H9Q80_14215"/>
<dbReference type="InterPro" id="IPR009012">
    <property type="entry name" value="GrpE_head"/>
</dbReference>
<accession>A0A7G9GKR4</accession>
<dbReference type="AlphaFoldDB" id="A0A7G9GKR4"/>
<gene>
    <name evidence="1" type="ORF">H9Q80_14215</name>
</gene>
<reference evidence="1 2" key="1">
    <citation type="submission" date="2020-08" db="EMBL/GenBank/DDBJ databases">
        <authorList>
            <person name="Liu C."/>
            <person name="Sun Q."/>
        </authorList>
    </citation>
    <scope>NUCLEOTIDE SEQUENCE [LARGE SCALE GENOMIC DNA]</scope>
    <source>
        <strain evidence="1 2">NSJ-61</strain>
    </source>
</reference>